<accession>A0A437MNQ6</accession>
<proteinExistence type="predicted"/>
<reference evidence="3 4" key="1">
    <citation type="submission" date="2019-01" db="EMBL/GenBank/DDBJ databases">
        <authorList>
            <person name="Chen W.-M."/>
        </authorList>
    </citation>
    <scope>NUCLEOTIDE SEQUENCE [LARGE SCALE GENOMIC DNA]</scope>
    <source>
        <strain evidence="3 4">CCP-6</strain>
    </source>
</reference>
<gene>
    <name evidence="3" type="ORF">EOD42_04055</name>
</gene>
<dbReference type="Gene3D" id="3.40.50.150">
    <property type="entry name" value="Vaccinia Virus protein VP39"/>
    <property type="match status" value="1"/>
</dbReference>
<name>A0A437MNQ6_9PROT</name>
<evidence type="ECO:0000259" key="2">
    <source>
        <dbReference type="Pfam" id="PF13649"/>
    </source>
</evidence>
<dbReference type="OrthoDB" id="9786503at2"/>
<dbReference type="GO" id="GO:0032259">
    <property type="term" value="P:methylation"/>
    <property type="evidence" value="ECO:0007669"/>
    <property type="project" value="UniProtKB-KW"/>
</dbReference>
<dbReference type="GO" id="GO:0008168">
    <property type="term" value="F:methyltransferase activity"/>
    <property type="evidence" value="ECO:0007669"/>
    <property type="project" value="UniProtKB-KW"/>
</dbReference>
<keyword evidence="3" id="KW-0489">Methyltransferase</keyword>
<feature type="domain" description="Methyltransferase" evidence="2">
    <location>
        <begin position="40"/>
        <end position="131"/>
    </location>
</feature>
<evidence type="ECO:0000313" key="4">
    <source>
        <dbReference type="Proteomes" id="UP000282957"/>
    </source>
</evidence>
<dbReference type="EMBL" id="SACL01000001">
    <property type="protein sequence ID" value="RVT99278.1"/>
    <property type="molecule type" value="Genomic_DNA"/>
</dbReference>
<dbReference type="CDD" id="cd02440">
    <property type="entry name" value="AdoMet_MTases"/>
    <property type="match status" value="1"/>
</dbReference>
<dbReference type="PANTHER" id="PTHR43861:SF3">
    <property type="entry name" value="PUTATIVE (AFU_ORTHOLOGUE AFUA_2G14390)-RELATED"/>
    <property type="match status" value="1"/>
</dbReference>
<dbReference type="SUPFAM" id="SSF53335">
    <property type="entry name" value="S-adenosyl-L-methionine-dependent methyltransferases"/>
    <property type="match status" value="1"/>
</dbReference>
<dbReference type="InterPro" id="IPR041698">
    <property type="entry name" value="Methyltransf_25"/>
</dbReference>
<dbReference type="AlphaFoldDB" id="A0A437MNQ6"/>
<dbReference type="RefSeq" id="WP_127786127.1">
    <property type="nucleotide sequence ID" value="NZ_SACL01000001.1"/>
</dbReference>
<organism evidence="3 4">
    <name type="scientific">Rhodovarius crocodyli</name>
    <dbReference type="NCBI Taxonomy" id="1979269"/>
    <lineage>
        <taxon>Bacteria</taxon>
        <taxon>Pseudomonadati</taxon>
        <taxon>Pseudomonadota</taxon>
        <taxon>Alphaproteobacteria</taxon>
        <taxon>Acetobacterales</taxon>
        <taxon>Roseomonadaceae</taxon>
        <taxon>Rhodovarius</taxon>
    </lineage>
</organism>
<dbReference type="PANTHER" id="PTHR43861">
    <property type="entry name" value="TRANS-ACONITATE 2-METHYLTRANSFERASE-RELATED"/>
    <property type="match status" value="1"/>
</dbReference>
<keyword evidence="4" id="KW-1185">Reference proteome</keyword>
<protein>
    <submittedName>
        <fullName evidence="3">Class I SAM-dependent methyltransferase</fullName>
    </submittedName>
</protein>
<dbReference type="Pfam" id="PF13649">
    <property type="entry name" value="Methyltransf_25"/>
    <property type="match status" value="1"/>
</dbReference>
<keyword evidence="1 3" id="KW-0808">Transferase</keyword>
<evidence type="ECO:0000313" key="3">
    <source>
        <dbReference type="EMBL" id="RVT99278.1"/>
    </source>
</evidence>
<dbReference type="InterPro" id="IPR029063">
    <property type="entry name" value="SAM-dependent_MTases_sf"/>
</dbReference>
<evidence type="ECO:0000256" key="1">
    <source>
        <dbReference type="ARBA" id="ARBA00022679"/>
    </source>
</evidence>
<comment type="caution">
    <text evidence="3">The sequence shown here is derived from an EMBL/GenBank/DDBJ whole genome shotgun (WGS) entry which is preliminary data.</text>
</comment>
<dbReference type="Proteomes" id="UP000282957">
    <property type="component" value="Unassembled WGS sequence"/>
</dbReference>
<sequence length="201" mass="21512">MSDSAAWNARYAAGPAMFGTAPNEFLTEQAHRLRPGMAALALGDGQGRNGIWLARQGLSVTALDWSDVGMAHAAEQAARAGVALRTVVADATSWDWPEAAFDLVAWIYVHLPPEDRALACAGVRRALKPGGLLVLECFSPAQEGRRSGGPREPALLWTRAIVEAEFPGFEVLALLEGAVRLDEGPKHQGLAEVVRAVLRRP</sequence>